<organism evidence="2 3">
    <name type="scientific">Botrytis galanthina</name>
    <dbReference type="NCBI Taxonomy" id="278940"/>
    <lineage>
        <taxon>Eukaryota</taxon>
        <taxon>Fungi</taxon>
        <taxon>Dikarya</taxon>
        <taxon>Ascomycota</taxon>
        <taxon>Pezizomycotina</taxon>
        <taxon>Leotiomycetes</taxon>
        <taxon>Helotiales</taxon>
        <taxon>Sclerotiniaceae</taxon>
        <taxon>Botrytis</taxon>
    </lineage>
</organism>
<dbReference type="AlphaFoldDB" id="A0A4S8R5Y4"/>
<evidence type="ECO:0000256" key="1">
    <source>
        <dbReference type="SAM" id="Coils"/>
    </source>
</evidence>
<evidence type="ECO:0000313" key="2">
    <source>
        <dbReference type="EMBL" id="THV53323.1"/>
    </source>
</evidence>
<sequence>MEEDDIFQPIKALICELKKQLEEKDALLKKEKEENDSIRSSFSSALVDASKTYRKIKELHTTVSEKDQTIKDRDITIEKLQKLASWQEKRCEEGYCLHKTSNESYKQEVSDPGSRLEHWQKGYMIIHSGYENQTKELKALKQTDAFKNICEENEALKKNVDNNDRVIAEKDRIISNVNQILVDKDRTIAQETLLPSSRQPNSGPVFGSLEVLELVSRLSQEKNLQHVVKVVQLDAEGKAINENVIEHLSNQLTYICEKESSANSGHKFIDETESFRKPLSEIGLKIRARKLELDFAARTGSTARDNILKPGNFAAHGADAVADAHMIGKFDPAVEVGTESGNAILNRCPGLREQFLLNYIVSPELVLKLSKPHSPQDPGFSYLVYLINWYENLRLWNIEGIVGNAYGMLRKRIKGLVDRISTLEEFVNDDEFEEDEEVMKEFGDLQRIMSKLKAAHRSFRANLSLSRKRSKQI</sequence>
<dbReference type="EMBL" id="PQXL01000054">
    <property type="protein sequence ID" value="THV53323.1"/>
    <property type="molecule type" value="Genomic_DNA"/>
</dbReference>
<accession>A0A4S8R5Y4</accession>
<evidence type="ECO:0000313" key="3">
    <source>
        <dbReference type="Proteomes" id="UP000308671"/>
    </source>
</evidence>
<name>A0A4S8R5Y4_9HELO</name>
<reference evidence="2 3" key="1">
    <citation type="submission" date="2017-12" db="EMBL/GenBank/DDBJ databases">
        <title>Comparative genomics of Botrytis spp.</title>
        <authorList>
            <person name="Valero-Jimenez C.A."/>
            <person name="Tapia P."/>
            <person name="Veloso J."/>
            <person name="Silva-Moreno E."/>
            <person name="Staats M."/>
            <person name="Valdes J.H."/>
            <person name="Van Kan J.A.L."/>
        </authorList>
    </citation>
    <scope>NUCLEOTIDE SEQUENCE [LARGE SCALE GENOMIC DNA]</scope>
    <source>
        <strain evidence="2 3">MUCL435</strain>
    </source>
</reference>
<proteinExistence type="predicted"/>
<keyword evidence="1" id="KW-0175">Coiled coil</keyword>
<gene>
    <name evidence="2" type="ORF">BGAL_0054g00350</name>
</gene>
<comment type="caution">
    <text evidence="2">The sequence shown here is derived from an EMBL/GenBank/DDBJ whole genome shotgun (WGS) entry which is preliminary data.</text>
</comment>
<protein>
    <submittedName>
        <fullName evidence="2">Uncharacterized protein</fullName>
    </submittedName>
</protein>
<feature type="coiled-coil region" evidence="1">
    <location>
        <begin position="10"/>
        <end position="41"/>
    </location>
</feature>
<dbReference type="OrthoDB" id="3539435at2759"/>
<dbReference type="Proteomes" id="UP000308671">
    <property type="component" value="Unassembled WGS sequence"/>
</dbReference>
<keyword evidence="3" id="KW-1185">Reference proteome</keyword>